<evidence type="ECO:0000313" key="2">
    <source>
        <dbReference type="Proteomes" id="UP000024837"/>
    </source>
</evidence>
<gene>
    <name evidence="1" type="ORF">DRE_03206</name>
</gene>
<dbReference type="AlphaFoldDB" id="W7HTV5"/>
<reference evidence="1 2" key="1">
    <citation type="submission" date="2013-05" db="EMBL/GenBank/DDBJ databases">
        <title>Drechslerella stenobrocha genome reveals carnivorous origination and mechanical trapping mechanism of predatory fungi.</title>
        <authorList>
            <person name="Liu X."/>
            <person name="Zhang W."/>
            <person name="Liu K."/>
        </authorList>
    </citation>
    <scope>NUCLEOTIDE SEQUENCE [LARGE SCALE GENOMIC DNA]</scope>
    <source>
        <strain evidence="1 2">248</strain>
    </source>
</reference>
<sequence>MFMENDSRSYETRLQFHRDLLQFHRKKLPVVKQRKFIPLRLKPEISHADILDSKPSDNIVSFHAEVFNHGNKVEIASVGGRTTPMRQLDACLGIGYGHTSGTLDSIESRIEMSVGAQLERIAEPVRWDLQRASRGTYSPEKAWRCKTLKPEMETMKSYNIYAEVPASKAASRNAPATVARIRRVPGRRRLNFSVS</sequence>
<proteinExistence type="predicted"/>
<accession>W7HTV5</accession>
<keyword evidence="2" id="KW-1185">Reference proteome</keyword>
<dbReference type="Proteomes" id="UP000024837">
    <property type="component" value="Unassembled WGS sequence"/>
</dbReference>
<protein>
    <submittedName>
        <fullName evidence="1">Uncharacterized protein</fullName>
    </submittedName>
</protein>
<evidence type="ECO:0000313" key="1">
    <source>
        <dbReference type="EMBL" id="EWC47586.1"/>
    </source>
</evidence>
<organism evidence="1 2">
    <name type="scientific">Drechslerella stenobrocha 248</name>
    <dbReference type="NCBI Taxonomy" id="1043628"/>
    <lineage>
        <taxon>Eukaryota</taxon>
        <taxon>Fungi</taxon>
        <taxon>Dikarya</taxon>
        <taxon>Ascomycota</taxon>
        <taxon>Pezizomycotina</taxon>
        <taxon>Orbiliomycetes</taxon>
        <taxon>Orbiliales</taxon>
        <taxon>Orbiliaceae</taxon>
        <taxon>Drechslerella</taxon>
    </lineage>
</organism>
<dbReference type="HOGENOM" id="CLU_1396290_0_0_1"/>
<name>W7HTV5_9PEZI</name>
<dbReference type="EMBL" id="KI966409">
    <property type="protein sequence ID" value="EWC47586.1"/>
    <property type="molecule type" value="Genomic_DNA"/>
</dbReference>